<dbReference type="SUPFAM" id="SSF53300">
    <property type="entry name" value="vWA-like"/>
    <property type="match status" value="1"/>
</dbReference>
<dbReference type="InterPro" id="IPR002035">
    <property type="entry name" value="VWF_A"/>
</dbReference>
<feature type="domain" description="VWFA" evidence="1">
    <location>
        <begin position="28"/>
        <end position="206"/>
    </location>
</feature>
<dbReference type="SMART" id="SM00327">
    <property type="entry name" value="VWA"/>
    <property type="match status" value="1"/>
</dbReference>
<dbReference type="InterPro" id="IPR036465">
    <property type="entry name" value="vWFA_dom_sf"/>
</dbReference>
<dbReference type="Gene3D" id="3.40.50.410">
    <property type="entry name" value="von Willebrand factor, type A domain"/>
    <property type="match status" value="1"/>
</dbReference>
<gene>
    <name evidence="2" type="ORF">MNBD_ALPHA08-1015</name>
</gene>
<dbReference type="Pfam" id="PF13519">
    <property type="entry name" value="VWA_2"/>
    <property type="match status" value="1"/>
</dbReference>
<dbReference type="AlphaFoldDB" id="A0A3B0RG45"/>
<evidence type="ECO:0000259" key="1">
    <source>
        <dbReference type="PROSITE" id="PS50234"/>
    </source>
</evidence>
<reference evidence="2" key="1">
    <citation type="submission" date="2018-06" db="EMBL/GenBank/DDBJ databases">
        <authorList>
            <person name="Zhirakovskaya E."/>
        </authorList>
    </citation>
    <scope>NUCLEOTIDE SEQUENCE</scope>
</reference>
<dbReference type="EMBL" id="UOEC01000022">
    <property type="protein sequence ID" value="VAV87078.1"/>
    <property type="molecule type" value="Genomic_DNA"/>
</dbReference>
<sequence>MRKIFYQLTIVVFAIFVASTSLRAQQQDVMVVLDASGSMWGQIDGKPKINIAREVMSKVLRDLDGTANIGVMAYGHRKKGDCGDIETIIPVGKVNQARYMSVINSLSPKGKTPITRSVRMAAEELRYTENKATVVLISDGLETCQANACAMAKELEKLGVDFTVHVVGFDLKNKDTSSLQCLARETGGKYLAADNADELGDAINSVVAEATQPEPEPVQQPEPQPVDEPTILKVDILLAPGSKPLESGATVYIVPEAGNRQIKNATSRGPTQKIHKVKPGTYYIEAKVKNIVSSTTYEVKAGQENRAEIILNAGLLRVIAVPEEGGKPLEQAYIYIQEPVAAANGKRKRITAANQRNTFTLAAGKYYAVAVNGKATAGQEVEVIAGKLTETTIILAAGVLQVSVLAQEGGKPQTSGSYVYIYENEKQASGKRKQITAASPRNKFTLPQGTYYVVAKIGKATVGKTIEVVAGKLTEATIVVGVGALKVQVIPAEGGKPLKKAYITILEKEKQLTGKRKTITAGNQRQTFKLPAGEYFIVGKIDQARVSQEITISAGKLTEIILNANAGALQVTAPGKTYVTIFSGEKNLDGSRDLITSFRPRQPIMLPAGKFVLKGKDGSKIAEATVEIKAGKLTEVSLDPQ</sequence>
<evidence type="ECO:0000313" key="2">
    <source>
        <dbReference type="EMBL" id="VAV87078.1"/>
    </source>
</evidence>
<name>A0A3B0RG45_9ZZZZ</name>
<accession>A0A3B0RG45</accession>
<proteinExistence type="predicted"/>
<dbReference type="PROSITE" id="PS50234">
    <property type="entry name" value="VWFA"/>
    <property type="match status" value="1"/>
</dbReference>
<organism evidence="2">
    <name type="scientific">hydrothermal vent metagenome</name>
    <dbReference type="NCBI Taxonomy" id="652676"/>
    <lineage>
        <taxon>unclassified sequences</taxon>
        <taxon>metagenomes</taxon>
        <taxon>ecological metagenomes</taxon>
    </lineage>
</organism>
<protein>
    <recommendedName>
        <fullName evidence="1">VWFA domain-containing protein</fullName>
    </recommendedName>
</protein>